<name>X1KNH1_9ZZZZ</name>
<evidence type="ECO:0000313" key="1">
    <source>
        <dbReference type="EMBL" id="GAI08622.1"/>
    </source>
</evidence>
<reference evidence="1" key="1">
    <citation type="journal article" date="2014" name="Front. Microbiol.">
        <title>High frequency of phylogenetically diverse reductive dehalogenase-homologous genes in deep subseafloor sedimentary metagenomes.</title>
        <authorList>
            <person name="Kawai M."/>
            <person name="Futagami T."/>
            <person name="Toyoda A."/>
            <person name="Takaki Y."/>
            <person name="Nishi S."/>
            <person name="Hori S."/>
            <person name="Arai W."/>
            <person name="Tsubouchi T."/>
            <person name="Morono Y."/>
            <person name="Uchiyama I."/>
            <person name="Ito T."/>
            <person name="Fujiyama A."/>
            <person name="Inagaki F."/>
            <person name="Takami H."/>
        </authorList>
    </citation>
    <scope>NUCLEOTIDE SEQUENCE</scope>
    <source>
        <strain evidence="1">Expedition CK06-06</strain>
    </source>
</reference>
<feature type="non-terminal residue" evidence="1">
    <location>
        <position position="1"/>
    </location>
</feature>
<gene>
    <name evidence="1" type="ORF">S06H3_10534</name>
</gene>
<protein>
    <submittedName>
        <fullName evidence="1">Uncharacterized protein</fullName>
    </submittedName>
</protein>
<dbReference type="EMBL" id="BARV01004893">
    <property type="protein sequence ID" value="GAI08622.1"/>
    <property type="molecule type" value="Genomic_DNA"/>
</dbReference>
<organism evidence="1">
    <name type="scientific">marine sediment metagenome</name>
    <dbReference type="NCBI Taxonomy" id="412755"/>
    <lineage>
        <taxon>unclassified sequences</taxon>
        <taxon>metagenomes</taxon>
        <taxon>ecological metagenomes</taxon>
    </lineage>
</organism>
<proteinExistence type="predicted"/>
<comment type="caution">
    <text evidence="1">The sequence shown here is derived from an EMBL/GenBank/DDBJ whole genome shotgun (WGS) entry which is preliminary data.</text>
</comment>
<accession>X1KNH1</accession>
<sequence>LILPKYHDKGVSCINQILDKILPVGERNNSLFILYNLLLQNKNEKDHSKKIVIIKNQSLSKPLTDREIDNLFRKGYNLKCSTIRERLPFIKCDRCKKFRKGLDEMVGSILIKNIRELPKITNTERGILCMLDVYFSGEKVSVNRIAEITNMNYQTIKKAIDNLRGKGILK</sequence>
<dbReference type="AlphaFoldDB" id="X1KNH1"/>